<comment type="catalytic activity">
    <reaction evidence="11">
        <text>L-histidyl-[ribosomal protein uL15] + 2-oxoglutarate + O2 = (3S)-3-hydroxy-L-histidyl-[ribosomal protein uL15] + succinate + CO2</text>
        <dbReference type="Rhea" id="RHEA:54024"/>
        <dbReference type="Rhea" id="RHEA-COMP:13760"/>
        <dbReference type="Rhea" id="RHEA-COMP:13761"/>
        <dbReference type="ChEBI" id="CHEBI:15379"/>
        <dbReference type="ChEBI" id="CHEBI:16526"/>
        <dbReference type="ChEBI" id="CHEBI:16810"/>
        <dbReference type="ChEBI" id="CHEBI:29979"/>
        <dbReference type="ChEBI" id="CHEBI:30031"/>
        <dbReference type="ChEBI" id="CHEBI:138021"/>
    </reaction>
</comment>
<dbReference type="GO" id="GO:0042254">
    <property type="term" value="P:ribosome biogenesis"/>
    <property type="evidence" value="ECO:0007669"/>
    <property type="project" value="UniProtKB-KW"/>
</dbReference>
<dbReference type="PANTHER" id="PTHR13096">
    <property type="entry name" value="MINA53 MYC INDUCED NUCLEAR ANTIGEN"/>
    <property type="match status" value="1"/>
</dbReference>
<gene>
    <name evidence="14" type="ORF">EDF85_3224</name>
</gene>
<evidence type="ECO:0000259" key="13">
    <source>
        <dbReference type="PROSITE" id="PS51184"/>
    </source>
</evidence>
<comment type="similarity">
    <text evidence="5">Belongs to the ROX family. MINA53 subfamily.</text>
</comment>
<dbReference type="RefSeq" id="WP_185061928.1">
    <property type="nucleotide sequence ID" value="NZ_RJUR01000014.1"/>
</dbReference>
<sequence>MTLFNFIFEHISQQQFLDEYFDRAALHIKGSPQKFSSLLDMQAFNQILNSNTLLYPKVRITNHNNTIHKYDLIDDVDRYANNQNNTLNKKKMLHAIARGGTLVFDNIQQHSARLENFTDTLASELNTRIGMNGYYTAANQRGVNPHFDRHDVLVLQIHGSKRWYYRDEQHVLSKAIRHQRVPAIDAAATGWSSVLLEQGDVFYCPRGLWHFTRTEARHSAHLAVGLYPLTLREWLVRQEQDENFATLLETYVRQPFQPSTSPIQQAPVQALVDHLSATSQADFDLDLHARPYLELE</sequence>
<evidence type="ECO:0000256" key="12">
    <source>
        <dbReference type="ARBA" id="ARBA00049465"/>
    </source>
</evidence>
<dbReference type="Pfam" id="PF08007">
    <property type="entry name" value="JmjC_2"/>
    <property type="match status" value="1"/>
</dbReference>
<dbReference type="Proteomes" id="UP000269115">
    <property type="component" value="Unassembled WGS sequence"/>
</dbReference>
<dbReference type="Gene3D" id="2.60.120.650">
    <property type="entry name" value="Cupin"/>
    <property type="match status" value="1"/>
</dbReference>
<dbReference type="SUPFAM" id="SSF51197">
    <property type="entry name" value="Clavaminate synthase-like"/>
    <property type="match status" value="1"/>
</dbReference>
<dbReference type="GO" id="GO:0036139">
    <property type="term" value="F:peptidyl-histidine dioxygenase activity"/>
    <property type="evidence" value="ECO:0007669"/>
    <property type="project" value="UniProtKB-EC"/>
</dbReference>
<evidence type="ECO:0000256" key="2">
    <source>
        <dbReference type="ARBA" id="ARBA00022517"/>
    </source>
</evidence>
<dbReference type="InterPro" id="IPR003347">
    <property type="entry name" value="JmjC_dom"/>
</dbReference>
<evidence type="ECO:0000256" key="10">
    <source>
        <dbReference type="ARBA" id="ARBA00046256"/>
    </source>
</evidence>
<keyword evidence="2" id="KW-0690">Ribosome biogenesis</keyword>
<feature type="domain" description="JmjC" evidence="13">
    <location>
        <begin position="103"/>
        <end position="243"/>
    </location>
</feature>
<dbReference type="AlphaFoldDB" id="A0A9X8EG27"/>
<evidence type="ECO:0000313" key="14">
    <source>
        <dbReference type="EMBL" id="ROQ48921.1"/>
    </source>
</evidence>
<evidence type="ECO:0000256" key="1">
    <source>
        <dbReference type="ARBA" id="ARBA00001954"/>
    </source>
</evidence>
<dbReference type="EMBL" id="RJUR01000014">
    <property type="protein sequence ID" value="ROQ48921.1"/>
    <property type="molecule type" value="Genomic_DNA"/>
</dbReference>
<comment type="cofactor">
    <cofactor evidence="1">
        <name>Fe(2+)</name>
        <dbReference type="ChEBI" id="CHEBI:29033"/>
    </cofactor>
</comment>
<protein>
    <recommendedName>
        <fullName evidence="6">Ribosomal oxygenase 2</fullName>
    </recommendedName>
    <alternativeName>
        <fullName evidence="7">Bifunctional lysine-specific demethylase and histidyl-hydroxylase MINA</fullName>
    </alternativeName>
    <alternativeName>
        <fullName evidence="8">Histone lysine demethylase MINA</fullName>
    </alternativeName>
    <alternativeName>
        <fullName evidence="9">MYC-induced nuclear antigen</fullName>
    </alternativeName>
</protein>
<evidence type="ECO:0000313" key="15">
    <source>
        <dbReference type="Proteomes" id="UP000269115"/>
    </source>
</evidence>
<evidence type="ECO:0000256" key="9">
    <source>
        <dbReference type="ARBA" id="ARBA00034372"/>
    </source>
</evidence>
<proteinExistence type="inferred from homology"/>
<reference evidence="14 15" key="1">
    <citation type="submission" date="2018-11" db="EMBL/GenBank/DDBJ databases">
        <title>Genomic analyses of the natural microbiome of Caenorhabditis elegans.</title>
        <authorList>
            <person name="Samuel B."/>
        </authorList>
    </citation>
    <scope>NUCLEOTIDE SEQUENCE [LARGE SCALE GENOMIC DNA]</scope>
    <source>
        <strain evidence="14 15">BIGb0473</strain>
    </source>
</reference>
<evidence type="ECO:0000256" key="11">
    <source>
        <dbReference type="ARBA" id="ARBA00047687"/>
    </source>
</evidence>
<comment type="function">
    <text evidence="10">Oxygenase that can act as both a histone lysine demethylase and a ribosomal histidine hydroxylase. Is involved in the demethylation of trimethylated 'Lys-9' on histone H3 (H3K9me3), leading to an increase in ribosomal RNA expression. Also catalyzes the hydroxylation of 60S ribosomal protein L27a on 'His-39'. May play an important role in cell growth and survival. May be involved in ribosome biogenesis, most likely during the assembly process of pre-ribosomal particles.</text>
</comment>
<evidence type="ECO:0000256" key="4">
    <source>
        <dbReference type="ARBA" id="ARBA00023004"/>
    </source>
</evidence>
<dbReference type="GO" id="GO:0032453">
    <property type="term" value="F:histone H3K4 demethylase activity"/>
    <property type="evidence" value="ECO:0007669"/>
    <property type="project" value="TreeGrafter"/>
</dbReference>
<keyword evidence="4" id="KW-0408">Iron</keyword>
<keyword evidence="3" id="KW-0479">Metal-binding</keyword>
<evidence type="ECO:0000256" key="6">
    <source>
        <dbReference type="ARBA" id="ARBA00034334"/>
    </source>
</evidence>
<evidence type="ECO:0000256" key="3">
    <source>
        <dbReference type="ARBA" id="ARBA00022723"/>
    </source>
</evidence>
<organism evidence="14 15">
    <name type="scientific">Pseudomonas putida</name>
    <name type="common">Arthrobacter siderocapsulatus</name>
    <dbReference type="NCBI Taxonomy" id="303"/>
    <lineage>
        <taxon>Bacteria</taxon>
        <taxon>Pseudomonadati</taxon>
        <taxon>Pseudomonadota</taxon>
        <taxon>Gammaproteobacteria</taxon>
        <taxon>Pseudomonadales</taxon>
        <taxon>Pseudomonadaceae</taxon>
        <taxon>Pseudomonas</taxon>
    </lineage>
</organism>
<dbReference type="GO" id="GO:0051864">
    <property type="term" value="F:histone H3K36 demethylase activity"/>
    <property type="evidence" value="ECO:0007669"/>
    <property type="project" value="TreeGrafter"/>
</dbReference>
<evidence type="ECO:0000256" key="5">
    <source>
        <dbReference type="ARBA" id="ARBA00034314"/>
    </source>
</evidence>
<dbReference type="InterPro" id="IPR039994">
    <property type="entry name" value="NO66-like"/>
</dbReference>
<comment type="caution">
    <text evidence="14">The sequence shown here is derived from an EMBL/GenBank/DDBJ whole genome shotgun (WGS) entry which is preliminary data.</text>
</comment>
<dbReference type="PANTHER" id="PTHR13096:SF7">
    <property type="entry name" value="RIBOSOMAL OXYGENASE 2"/>
    <property type="match status" value="1"/>
</dbReference>
<evidence type="ECO:0000256" key="7">
    <source>
        <dbReference type="ARBA" id="ARBA00034359"/>
    </source>
</evidence>
<dbReference type="GO" id="GO:0046872">
    <property type="term" value="F:metal ion binding"/>
    <property type="evidence" value="ECO:0007669"/>
    <property type="project" value="UniProtKB-KW"/>
</dbReference>
<comment type="catalytic activity">
    <reaction evidence="12">
        <text>L-histidyl-[protein] + 2-oxoglutarate + O2 = (3S)-3-hydroxy-L-histidyl-[protein] + succinate + CO2</text>
        <dbReference type="Rhea" id="RHEA:54256"/>
        <dbReference type="Rhea" id="RHEA-COMP:9745"/>
        <dbReference type="Rhea" id="RHEA-COMP:13840"/>
        <dbReference type="ChEBI" id="CHEBI:15379"/>
        <dbReference type="ChEBI" id="CHEBI:16526"/>
        <dbReference type="ChEBI" id="CHEBI:16810"/>
        <dbReference type="ChEBI" id="CHEBI:29979"/>
        <dbReference type="ChEBI" id="CHEBI:30031"/>
        <dbReference type="ChEBI" id="CHEBI:138021"/>
        <dbReference type="EC" id="1.14.11.79"/>
    </reaction>
</comment>
<dbReference type="PROSITE" id="PS51184">
    <property type="entry name" value="JMJC"/>
    <property type="match status" value="1"/>
</dbReference>
<name>A0A9X8EG27_PSEPU</name>
<accession>A0A9X8EG27</accession>
<evidence type="ECO:0000256" key="8">
    <source>
        <dbReference type="ARBA" id="ARBA00034360"/>
    </source>
</evidence>